<comment type="similarity">
    <text evidence="1">Belongs to the DinB family.</text>
</comment>
<feature type="binding site" evidence="3">
    <location>
        <position position="133"/>
    </location>
    <ligand>
        <name>a divalent metal cation</name>
        <dbReference type="ChEBI" id="CHEBI:60240"/>
    </ligand>
</feature>
<reference evidence="4 5" key="1">
    <citation type="submission" date="2020-04" db="EMBL/GenBank/DDBJ databases">
        <title>Metagenomic profiling of ammonia- and methane-oxidizing microorganisms in a Dutch drinking water treatment plant.</title>
        <authorList>
            <person name="Poghosyan L."/>
            <person name="Leucker S."/>
        </authorList>
    </citation>
    <scope>NUCLEOTIDE SEQUENCE [LARGE SCALE GENOMIC DNA]</scope>
    <source>
        <strain evidence="4">S-RSF-IL-03</strain>
    </source>
</reference>
<name>A0A849SL37_UNCEI</name>
<comment type="caution">
    <text evidence="4">The sequence shown here is derived from an EMBL/GenBank/DDBJ whole genome shotgun (WGS) entry which is preliminary data.</text>
</comment>
<gene>
    <name evidence="4" type="ORF">HOP12_05220</name>
</gene>
<evidence type="ECO:0000256" key="2">
    <source>
        <dbReference type="ARBA" id="ARBA00022723"/>
    </source>
</evidence>
<dbReference type="Gene3D" id="1.20.120.450">
    <property type="entry name" value="dinb family like domain"/>
    <property type="match status" value="1"/>
</dbReference>
<dbReference type="GO" id="GO:0046872">
    <property type="term" value="F:metal ion binding"/>
    <property type="evidence" value="ECO:0007669"/>
    <property type="project" value="UniProtKB-KW"/>
</dbReference>
<keyword evidence="2 3" id="KW-0479">Metal-binding</keyword>
<feature type="binding site" evidence="3">
    <location>
        <position position="137"/>
    </location>
    <ligand>
        <name>a divalent metal cation</name>
        <dbReference type="ChEBI" id="CHEBI:60240"/>
    </ligand>
</feature>
<organism evidence="4 5">
    <name type="scientific">Eiseniibacteriota bacterium</name>
    <dbReference type="NCBI Taxonomy" id="2212470"/>
    <lineage>
        <taxon>Bacteria</taxon>
        <taxon>Candidatus Eiseniibacteriota</taxon>
    </lineage>
</organism>
<evidence type="ECO:0000313" key="4">
    <source>
        <dbReference type="EMBL" id="NOT33557.1"/>
    </source>
</evidence>
<feature type="binding site" evidence="3">
    <location>
        <position position="47"/>
    </location>
    <ligand>
        <name>a divalent metal cation</name>
        <dbReference type="ChEBI" id="CHEBI:60240"/>
    </ligand>
</feature>
<dbReference type="EMBL" id="JABFRW010000055">
    <property type="protein sequence ID" value="NOT33557.1"/>
    <property type="molecule type" value="Genomic_DNA"/>
</dbReference>
<dbReference type="InterPro" id="IPR007837">
    <property type="entry name" value="DinB"/>
</dbReference>
<evidence type="ECO:0000256" key="3">
    <source>
        <dbReference type="PIRSR" id="PIRSR607837-1"/>
    </source>
</evidence>
<dbReference type="Proteomes" id="UP000580839">
    <property type="component" value="Unassembled WGS sequence"/>
</dbReference>
<proteinExistence type="inferred from homology"/>
<dbReference type="Pfam" id="PF05163">
    <property type="entry name" value="DinB"/>
    <property type="match status" value="1"/>
</dbReference>
<protein>
    <submittedName>
        <fullName evidence="4">DinB family protein</fullName>
    </submittedName>
</protein>
<dbReference type="SUPFAM" id="SSF109854">
    <property type="entry name" value="DinB/YfiT-like putative metalloenzymes"/>
    <property type="match status" value="1"/>
</dbReference>
<evidence type="ECO:0000256" key="1">
    <source>
        <dbReference type="ARBA" id="ARBA00008635"/>
    </source>
</evidence>
<sequence length="174" mass="19334">MSMSDALYSELEQEAATTRRMLERVPGDQLGWRPHPRSRTLGQLAMHVAGVPGALAELSHLDTFQFENGPPEVDPGNVKEILDAFDTSMARAKEHLGRMDDRKIMETWTGTLGGKPVFAVPRIGLLRAIMLNHTYHHRGQLSVYLRELNVPVPSIYGPSADENPFAMATEAMRA</sequence>
<evidence type="ECO:0000313" key="5">
    <source>
        <dbReference type="Proteomes" id="UP000580839"/>
    </source>
</evidence>
<dbReference type="AlphaFoldDB" id="A0A849SL37"/>
<dbReference type="InterPro" id="IPR034660">
    <property type="entry name" value="DinB/YfiT-like"/>
</dbReference>
<accession>A0A849SL37</accession>